<dbReference type="RefSeq" id="WP_200612539.1">
    <property type="nucleotide sequence ID" value="NZ_CP071518.1"/>
</dbReference>
<dbReference type="EMBL" id="CP071518">
    <property type="protein sequence ID" value="QSX77512.1"/>
    <property type="molecule type" value="Genomic_DNA"/>
</dbReference>
<gene>
    <name evidence="1" type="ORF">I8J32_012200</name>
</gene>
<dbReference type="KEGG" id="lsf:I8J32_012200"/>
<sequence>MSVSASHPALPETSASTYRVSVHERNFDGRVVAKYEDIKCAATAATAGITRAERHSQLHNVDVTFLIMNDDGAVVLLGSFSAKRSNRPQESHLAQGALSA</sequence>
<name>A0A975ARC4_9GAMM</name>
<reference evidence="1 2" key="1">
    <citation type="submission" date="2021-03" db="EMBL/GenBank/DDBJ databases">
        <title>Lysobacter sp. nov. isolated from soil of gangwondo yeongwol, south Korea.</title>
        <authorList>
            <person name="Kim K.R."/>
            <person name="Kim K.H."/>
            <person name="Jeon C.O."/>
        </authorList>
    </citation>
    <scope>NUCLEOTIDE SEQUENCE [LARGE SCALE GENOMIC DNA]</scope>
    <source>
        <strain evidence="1 2">R19</strain>
    </source>
</reference>
<evidence type="ECO:0000313" key="1">
    <source>
        <dbReference type="EMBL" id="QSX77512.1"/>
    </source>
</evidence>
<protein>
    <submittedName>
        <fullName evidence="1">Uncharacterized protein</fullName>
    </submittedName>
</protein>
<organism evidence="1 2">
    <name type="scientific">Agrilutibacter solisilvae</name>
    <dbReference type="NCBI Taxonomy" id="2763317"/>
    <lineage>
        <taxon>Bacteria</taxon>
        <taxon>Pseudomonadati</taxon>
        <taxon>Pseudomonadota</taxon>
        <taxon>Gammaproteobacteria</taxon>
        <taxon>Lysobacterales</taxon>
        <taxon>Lysobacteraceae</taxon>
        <taxon>Agrilutibacter</taxon>
    </lineage>
</organism>
<dbReference type="Proteomes" id="UP000639274">
    <property type="component" value="Chromosome"/>
</dbReference>
<keyword evidence="2" id="KW-1185">Reference proteome</keyword>
<accession>A0A975ARC4</accession>
<proteinExistence type="predicted"/>
<dbReference type="AlphaFoldDB" id="A0A975ARC4"/>
<evidence type="ECO:0000313" key="2">
    <source>
        <dbReference type="Proteomes" id="UP000639274"/>
    </source>
</evidence>